<feature type="region of interest" description="Disordered" evidence="1">
    <location>
        <begin position="22"/>
        <end position="57"/>
    </location>
</feature>
<gene>
    <name evidence="3" type="ORF">LZC94_04225</name>
</gene>
<reference evidence="3 4" key="1">
    <citation type="submission" date="2021-12" db="EMBL/GenBank/DDBJ databases">
        <title>Discovery of the Pendulisporaceae a myxobacterial family with distinct sporulation behavior and unique specialized metabolism.</title>
        <authorList>
            <person name="Garcia R."/>
            <person name="Popoff A."/>
            <person name="Bader C.D."/>
            <person name="Loehr J."/>
            <person name="Walesch S."/>
            <person name="Walt C."/>
            <person name="Boldt J."/>
            <person name="Bunk B."/>
            <person name="Haeckl F.J.F.P.J."/>
            <person name="Gunesch A.P."/>
            <person name="Birkelbach J."/>
            <person name="Nuebel U."/>
            <person name="Pietschmann T."/>
            <person name="Bach T."/>
            <person name="Mueller R."/>
        </authorList>
    </citation>
    <scope>NUCLEOTIDE SEQUENCE [LARGE SCALE GENOMIC DNA]</scope>
    <source>
        <strain evidence="3 4">MSr11954</strain>
    </source>
</reference>
<feature type="signal peptide" evidence="2">
    <location>
        <begin position="1"/>
        <end position="21"/>
    </location>
</feature>
<dbReference type="PROSITE" id="PS51257">
    <property type="entry name" value="PROKAR_LIPOPROTEIN"/>
    <property type="match status" value="1"/>
</dbReference>
<evidence type="ECO:0000313" key="3">
    <source>
        <dbReference type="EMBL" id="WXB16488.1"/>
    </source>
</evidence>
<accession>A0ABZ2M024</accession>
<dbReference type="RefSeq" id="WP_394826112.1">
    <property type="nucleotide sequence ID" value="NZ_CP089984.1"/>
</dbReference>
<evidence type="ECO:0008006" key="5">
    <source>
        <dbReference type="Google" id="ProtNLM"/>
    </source>
</evidence>
<name>A0ABZ2M024_9BACT</name>
<dbReference type="Proteomes" id="UP001370348">
    <property type="component" value="Chromosome"/>
</dbReference>
<evidence type="ECO:0000256" key="1">
    <source>
        <dbReference type="SAM" id="MobiDB-lite"/>
    </source>
</evidence>
<organism evidence="3 4">
    <name type="scientific">Pendulispora albinea</name>
    <dbReference type="NCBI Taxonomy" id="2741071"/>
    <lineage>
        <taxon>Bacteria</taxon>
        <taxon>Pseudomonadati</taxon>
        <taxon>Myxococcota</taxon>
        <taxon>Myxococcia</taxon>
        <taxon>Myxococcales</taxon>
        <taxon>Sorangiineae</taxon>
        <taxon>Pendulisporaceae</taxon>
        <taxon>Pendulispora</taxon>
    </lineage>
</organism>
<dbReference type="EMBL" id="CP089984">
    <property type="protein sequence ID" value="WXB16488.1"/>
    <property type="molecule type" value="Genomic_DNA"/>
</dbReference>
<sequence>MNLRMVSFASFTLILASAALAGCSQGSSPSPETAESSSQGLTTPDADTSVRPPQLDPETRAKLHAKILDHARCMREHGVDWPDPPEPKPGLPTFFTRADTASAPPGAPGAPATPATPAIPPIPAMPVIPGAPAPDGAGARPEAVLFRASGDAGIHIALRLSDPRLPDGGTSTEAAAFEACASKFAGTFQVTRTIEAD</sequence>
<protein>
    <recommendedName>
        <fullName evidence="5">Lipoprotein</fullName>
    </recommendedName>
</protein>
<keyword evidence="4" id="KW-1185">Reference proteome</keyword>
<feature type="compositionally biased region" description="Low complexity" evidence="1">
    <location>
        <begin position="27"/>
        <end position="38"/>
    </location>
</feature>
<proteinExistence type="predicted"/>
<keyword evidence="2" id="KW-0732">Signal</keyword>
<feature type="chain" id="PRO_5046567546" description="Lipoprotein" evidence="2">
    <location>
        <begin position="22"/>
        <end position="197"/>
    </location>
</feature>
<evidence type="ECO:0000256" key="2">
    <source>
        <dbReference type="SAM" id="SignalP"/>
    </source>
</evidence>
<evidence type="ECO:0000313" key="4">
    <source>
        <dbReference type="Proteomes" id="UP001370348"/>
    </source>
</evidence>